<reference evidence="2" key="2">
    <citation type="submission" date="2025-09" db="UniProtKB">
        <authorList>
            <consortium name="Ensembl"/>
        </authorList>
    </citation>
    <scope>IDENTIFICATION</scope>
</reference>
<organism evidence="2 3">
    <name type="scientific">Amazona collaria</name>
    <name type="common">yellow-billed parrot</name>
    <dbReference type="NCBI Taxonomy" id="241587"/>
    <lineage>
        <taxon>Eukaryota</taxon>
        <taxon>Metazoa</taxon>
        <taxon>Chordata</taxon>
        <taxon>Craniata</taxon>
        <taxon>Vertebrata</taxon>
        <taxon>Euteleostomi</taxon>
        <taxon>Archelosauria</taxon>
        <taxon>Archosauria</taxon>
        <taxon>Dinosauria</taxon>
        <taxon>Saurischia</taxon>
        <taxon>Theropoda</taxon>
        <taxon>Coelurosauria</taxon>
        <taxon>Aves</taxon>
        <taxon>Neognathae</taxon>
        <taxon>Neoaves</taxon>
        <taxon>Telluraves</taxon>
        <taxon>Australaves</taxon>
        <taxon>Psittaciformes</taxon>
        <taxon>Psittacidae</taxon>
        <taxon>Amazona</taxon>
    </lineage>
</organism>
<evidence type="ECO:0000259" key="1">
    <source>
        <dbReference type="Pfam" id="PF13880"/>
    </source>
</evidence>
<protein>
    <recommendedName>
        <fullName evidence="1">N-acetyltransferase ESCO acetyl-transferase domain-containing protein</fullName>
    </recommendedName>
</protein>
<name>A0A8B9FA31_9PSIT</name>
<dbReference type="Proteomes" id="UP000694522">
    <property type="component" value="Unplaced"/>
</dbReference>
<evidence type="ECO:0000313" key="2">
    <source>
        <dbReference type="Ensembl" id="ENSACOP00000006708.1"/>
    </source>
</evidence>
<dbReference type="GO" id="GO:0000785">
    <property type="term" value="C:chromatin"/>
    <property type="evidence" value="ECO:0007669"/>
    <property type="project" value="TreeGrafter"/>
</dbReference>
<dbReference type="AlphaFoldDB" id="A0A8B9FA31"/>
<reference evidence="2" key="1">
    <citation type="submission" date="2025-08" db="UniProtKB">
        <authorList>
            <consortium name="Ensembl"/>
        </authorList>
    </citation>
    <scope>IDENTIFICATION</scope>
</reference>
<dbReference type="GO" id="GO:0005634">
    <property type="term" value="C:nucleus"/>
    <property type="evidence" value="ECO:0007669"/>
    <property type="project" value="TreeGrafter"/>
</dbReference>
<dbReference type="GO" id="GO:0061733">
    <property type="term" value="F:protein-lysine-acetyltransferase activity"/>
    <property type="evidence" value="ECO:0007669"/>
    <property type="project" value="TreeGrafter"/>
</dbReference>
<dbReference type="Pfam" id="PF13880">
    <property type="entry name" value="Acetyltransf_13"/>
    <property type="match status" value="1"/>
</dbReference>
<accession>A0A8B9FA31</accession>
<evidence type="ECO:0000313" key="3">
    <source>
        <dbReference type="Proteomes" id="UP000694522"/>
    </source>
</evidence>
<keyword evidence="3" id="KW-1185">Reference proteome</keyword>
<feature type="domain" description="N-acetyltransferase ESCO acetyl-transferase" evidence="1">
    <location>
        <begin position="98"/>
        <end position="166"/>
    </location>
</feature>
<dbReference type="PANTHER" id="PTHR45884:SF3">
    <property type="entry name" value="N-ACETYLTRANSFERASE ESCO2"/>
    <property type="match status" value="1"/>
</dbReference>
<dbReference type="InterPro" id="IPR028009">
    <property type="entry name" value="ESCO_Acetyltransf_dom"/>
</dbReference>
<dbReference type="Ensembl" id="ENSACOT00000006942.1">
    <property type="protein sequence ID" value="ENSACOP00000006708.1"/>
    <property type="gene ID" value="ENSACOG00000004683.1"/>
</dbReference>
<proteinExistence type="predicted"/>
<dbReference type="PANTHER" id="PTHR45884">
    <property type="entry name" value="N-ACETYLTRANSFERASE ECO"/>
    <property type="match status" value="1"/>
</dbReference>
<dbReference type="GO" id="GO:0007064">
    <property type="term" value="P:mitotic sister chromatid cohesion"/>
    <property type="evidence" value="ECO:0007669"/>
    <property type="project" value="TreeGrafter"/>
</dbReference>
<sequence length="172" mass="19560">MILPDDPRYAVKKVLVYVREIVDKELGFKQVTLSCPAKTKIYLFVANEKMVVGCLVAESIKQVHGSRETLEQLPVPKGANKKDTLQPQRAWRCSTEPEPAICGVSRIWVFGPRRGKGIARRMVDVVRSTFMYGCYLSTEEIAFSDPTPDGKLFATKYCRTPNFLVYNFIYNN</sequence>